<gene>
    <name evidence="3" type="ORF">LOD99_5403</name>
</gene>
<evidence type="ECO:0000313" key="3">
    <source>
        <dbReference type="EMBL" id="KAI6651256.1"/>
    </source>
</evidence>
<feature type="domain" description="Paired" evidence="2">
    <location>
        <begin position="15"/>
        <end position="76"/>
    </location>
</feature>
<dbReference type="InterPro" id="IPR001523">
    <property type="entry name" value="Paired_dom"/>
</dbReference>
<keyword evidence="4" id="KW-1185">Reference proteome</keyword>
<evidence type="ECO:0000259" key="2">
    <source>
        <dbReference type="Pfam" id="PF00292"/>
    </source>
</evidence>
<dbReference type="Pfam" id="PF00292">
    <property type="entry name" value="PAX"/>
    <property type="match status" value="1"/>
</dbReference>
<dbReference type="Gene3D" id="1.10.10.10">
    <property type="entry name" value="Winged helix-like DNA-binding domain superfamily/Winged helix DNA-binding domain"/>
    <property type="match status" value="1"/>
</dbReference>
<keyword evidence="1" id="KW-0563">Paired box</keyword>
<evidence type="ECO:0000313" key="4">
    <source>
        <dbReference type="Proteomes" id="UP001165289"/>
    </source>
</evidence>
<accession>A0AAV7JRF2</accession>
<protein>
    <recommendedName>
        <fullName evidence="2">Paired domain-containing protein</fullName>
    </recommendedName>
</protein>
<evidence type="ECO:0000256" key="1">
    <source>
        <dbReference type="ARBA" id="ARBA00022724"/>
    </source>
</evidence>
<organism evidence="3 4">
    <name type="scientific">Oopsacas minuta</name>
    <dbReference type="NCBI Taxonomy" id="111878"/>
    <lineage>
        <taxon>Eukaryota</taxon>
        <taxon>Metazoa</taxon>
        <taxon>Porifera</taxon>
        <taxon>Hexactinellida</taxon>
        <taxon>Hexasterophora</taxon>
        <taxon>Lyssacinosida</taxon>
        <taxon>Leucopsacidae</taxon>
        <taxon>Oopsacas</taxon>
    </lineage>
</organism>
<name>A0AAV7JRF2_9METZ</name>
<dbReference type="InterPro" id="IPR036388">
    <property type="entry name" value="WH-like_DNA-bd_sf"/>
</dbReference>
<sequence length="115" mass="13267">MDKEAKQSLTILHHNEGKSASEISKILSINRCMVYLAIKRYKETGSTQDRFRKGGSRPIRTPAVKKFVRKKDRTNPIRSIQGMAKTPIFQPEVGEDSIRGFRLKMLQIWRSTVTF</sequence>
<dbReference type="AlphaFoldDB" id="A0AAV7JRF2"/>
<reference evidence="3 4" key="1">
    <citation type="journal article" date="2023" name="BMC Biol.">
        <title>The compact genome of the sponge Oopsacas minuta (Hexactinellida) is lacking key metazoan core genes.</title>
        <authorList>
            <person name="Santini S."/>
            <person name="Schenkelaars Q."/>
            <person name="Jourda C."/>
            <person name="Duchesne M."/>
            <person name="Belahbib H."/>
            <person name="Rocher C."/>
            <person name="Selva M."/>
            <person name="Riesgo A."/>
            <person name="Vervoort M."/>
            <person name="Leys S.P."/>
            <person name="Kodjabachian L."/>
            <person name="Le Bivic A."/>
            <person name="Borchiellini C."/>
            <person name="Claverie J.M."/>
            <person name="Renard E."/>
        </authorList>
    </citation>
    <scope>NUCLEOTIDE SEQUENCE [LARGE SCALE GENOMIC DNA]</scope>
    <source>
        <strain evidence="3">SPO-2</strain>
    </source>
</reference>
<dbReference type="GO" id="GO:0003677">
    <property type="term" value="F:DNA binding"/>
    <property type="evidence" value="ECO:0007669"/>
    <property type="project" value="InterPro"/>
</dbReference>
<proteinExistence type="predicted"/>
<dbReference type="Proteomes" id="UP001165289">
    <property type="component" value="Unassembled WGS sequence"/>
</dbReference>
<dbReference type="SUPFAM" id="SSF46689">
    <property type="entry name" value="Homeodomain-like"/>
    <property type="match status" value="1"/>
</dbReference>
<dbReference type="InterPro" id="IPR009057">
    <property type="entry name" value="Homeodomain-like_sf"/>
</dbReference>
<dbReference type="GO" id="GO:0006355">
    <property type="term" value="P:regulation of DNA-templated transcription"/>
    <property type="evidence" value="ECO:0007669"/>
    <property type="project" value="InterPro"/>
</dbReference>
<comment type="caution">
    <text evidence="3">The sequence shown here is derived from an EMBL/GenBank/DDBJ whole genome shotgun (WGS) entry which is preliminary data.</text>
</comment>
<dbReference type="EMBL" id="JAKMXF010000306">
    <property type="protein sequence ID" value="KAI6651256.1"/>
    <property type="molecule type" value="Genomic_DNA"/>
</dbReference>